<name>A0ABZ0ZVR2_9ACTN</name>
<evidence type="ECO:0000313" key="2">
    <source>
        <dbReference type="EMBL" id="WQQ28323.1"/>
    </source>
</evidence>
<dbReference type="RefSeq" id="WP_322457386.1">
    <property type="nucleotide sequence ID" value="NZ_CP141059.1"/>
</dbReference>
<evidence type="ECO:0000313" key="3">
    <source>
        <dbReference type="Proteomes" id="UP001327225"/>
    </source>
</evidence>
<reference evidence="3" key="1">
    <citation type="submission" date="2023-12" db="EMBL/GenBank/DDBJ databases">
        <title>Novel species in genus Nocardioides.</title>
        <authorList>
            <person name="Zhou H."/>
        </authorList>
    </citation>
    <scope>NUCLEOTIDE SEQUENCE [LARGE SCALE GENOMIC DNA]</scope>
    <source>
        <strain evidence="3">HM61</strain>
    </source>
</reference>
<accession>A0ABZ0ZVR2</accession>
<dbReference type="EMBL" id="CP141059">
    <property type="protein sequence ID" value="WQQ28323.1"/>
    <property type="molecule type" value="Genomic_DNA"/>
</dbReference>
<feature type="chain" id="PRO_5046723936" description="PLAT domain-containing protein" evidence="1">
    <location>
        <begin position="23"/>
        <end position="174"/>
    </location>
</feature>
<sequence length="174" mass="19417">MRRTILALLFGVLVLGAGTAPAAAESGGVNDPSGDLPERIDVTRLDVENGRHWFTMRAKVVDLRARTGTFEFNYFARTQDGDPTNDRGVIIAVDRVNGQTRARFYGCGWKDCSRDPCPRMRAGWLPDKNIVRVRAPQRCLPWDAAPPPRGVFHVYSHVGPVWKDTTEELVLDRG</sequence>
<keyword evidence="1" id="KW-0732">Signal</keyword>
<evidence type="ECO:0000256" key="1">
    <source>
        <dbReference type="SAM" id="SignalP"/>
    </source>
</evidence>
<keyword evidence="3" id="KW-1185">Reference proteome</keyword>
<evidence type="ECO:0008006" key="4">
    <source>
        <dbReference type="Google" id="ProtNLM"/>
    </source>
</evidence>
<feature type="signal peptide" evidence="1">
    <location>
        <begin position="1"/>
        <end position="22"/>
    </location>
</feature>
<gene>
    <name evidence="2" type="ORF">SHK19_08850</name>
</gene>
<organism evidence="2 3">
    <name type="scientific">Nocardioides bizhenqiangii</name>
    <dbReference type="NCBI Taxonomy" id="3095076"/>
    <lineage>
        <taxon>Bacteria</taxon>
        <taxon>Bacillati</taxon>
        <taxon>Actinomycetota</taxon>
        <taxon>Actinomycetes</taxon>
        <taxon>Propionibacteriales</taxon>
        <taxon>Nocardioidaceae</taxon>
        <taxon>Nocardioides</taxon>
    </lineage>
</organism>
<protein>
    <recommendedName>
        <fullName evidence="4">PLAT domain-containing protein</fullName>
    </recommendedName>
</protein>
<dbReference type="Proteomes" id="UP001327225">
    <property type="component" value="Chromosome"/>
</dbReference>
<proteinExistence type="predicted"/>